<comment type="similarity">
    <text evidence="2">Belongs to the FMP52 family.</text>
</comment>
<dbReference type="PANTHER" id="PTHR14097:SF7">
    <property type="entry name" value="OXIDOREDUCTASE HTATIP2"/>
    <property type="match status" value="1"/>
</dbReference>
<gene>
    <name evidence="4" type="ORF">GFSPODELE1_LOCUS7717</name>
</gene>
<reference evidence="5" key="1">
    <citation type="submission" date="2024-04" db="EMBL/GenBank/DDBJ databases">
        <authorList>
            <person name="Shaw F."/>
            <person name="Minotto A."/>
        </authorList>
    </citation>
    <scope>NUCLEOTIDE SEQUENCE [LARGE SCALE GENOMIC DNA]</scope>
</reference>
<dbReference type="InterPro" id="IPR036291">
    <property type="entry name" value="NAD(P)-bd_dom_sf"/>
</dbReference>
<accession>A0ABP1DT33</accession>
<protein>
    <recommendedName>
        <fullName evidence="3">NAD(P)-binding domain-containing protein</fullName>
    </recommendedName>
</protein>
<evidence type="ECO:0000313" key="5">
    <source>
        <dbReference type="Proteomes" id="UP001497453"/>
    </source>
</evidence>
<keyword evidence="5" id="KW-1185">Reference proteome</keyword>
<dbReference type="Pfam" id="PF13460">
    <property type="entry name" value="NAD_binding_10"/>
    <property type="match status" value="1"/>
</dbReference>
<evidence type="ECO:0000313" key="4">
    <source>
        <dbReference type="EMBL" id="CAL1710218.1"/>
    </source>
</evidence>
<name>A0ABP1DT33_9APHY</name>
<organism evidence="4 5">
    <name type="scientific">Somion occarium</name>
    <dbReference type="NCBI Taxonomy" id="3059160"/>
    <lineage>
        <taxon>Eukaryota</taxon>
        <taxon>Fungi</taxon>
        <taxon>Dikarya</taxon>
        <taxon>Basidiomycota</taxon>
        <taxon>Agaricomycotina</taxon>
        <taxon>Agaricomycetes</taxon>
        <taxon>Polyporales</taxon>
        <taxon>Cerrenaceae</taxon>
        <taxon>Somion</taxon>
    </lineage>
</organism>
<sequence length="241" mass="26506">MSAGKSALILGATGATGKFLLQELLKSPAYSRVGEYGRRVTPSEDITAGKEKLVQKTIDFEKLGESGLKEGNWDVVFVTLGTRRANVESNAAFEKVDREYVVNAMREAKSDDSAVGQRLVYVSAIGANPKSYLLYTRSKGLTEQELSKLGYKDTIIFRPASLTEGKRTEHRFLESIAISIANLRQSWQNTYTIPCPTFAKALKNTGVLDKATIEKYATKDADVPFTLIENDGIRPLADESV</sequence>
<dbReference type="PANTHER" id="PTHR14097">
    <property type="entry name" value="OXIDOREDUCTASE HTATIP2"/>
    <property type="match status" value="1"/>
</dbReference>
<dbReference type="Proteomes" id="UP001497453">
    <property type="component" value="Chromosome 5"/>
</dbReference>
<evidence type="ECO:0000256" key="2">
    <source>
        <dbReference type="ARBA" id="ARBA00006617"/>
    </source>
</evidence>
<dbReference type="EMBL" id="OZ037948">
    <property type="protein sequence ID" value="CAL1710218.1"/>
    <property type="molecule type" value="Genomic_DNA"/>
</dbReference>
<proteinExistence type="inferred from homology"/>
<evidence type="ECO:0000259" key="3">
    <source>
        <dbReference type="Pfam" id="PF13460"/>
    </source>
</evidence>
<comment type="subcellular location">
    <subcellularLocation>
        <location evidence="1">Mitochondrion outer membrane</location>
        <topology evidence="1">Peripheral membrane protein</topology>
    </subcellularLocation>
</comment>
<feature type="domain" description="NAD(P)-binding" evidence="3">
    <location>
        <begin position="11"/>
        <end position="173"/>
    </location>
</feature>
<dbReference type="SUPFAM" id="SSF51735">
    <property type="entry name" value="NAD(P)-binding Rossmann-fold domains"/>
    <property type="match status" value="1"/>
</dbReference>
<dbReference type="InterPro" id="IPR016040">
    <property type="entry name" value="NAD(P)-bd_dom"/>
</dbReference>
<dbReference type="Gene3D" id="3.40.50.720">
    <property type="entry name" value="NAD(P)-binding Rossmann-like Domain"/>
    <property type="match status" value="1"/>
</dbReference>
<evidence type="ECO:0000256" key="1">
    <source>
        <dbReference type="ARBA" id="ARBA00004450"/>
    </source>
</evidence>